<feature type="coiled-coil region" evidence="1">
    <location>
        <begin position="633"/>
        <end position="660"/>
    </location>
</feature>
<feature type="domain" description="Phage head morphogenesis" evidence="3">
    <location>
        <begin position="163"/>
        <end position="264"/>
    </location>
</feature>
<dbReference type="NCBIfam" id="TIGR01641">
    <property type="entry name" value="phageSPP1_gp7"/>
    <property type="match status" value="1"/>
</dbReference>
<feature type="coiled-coil region" evidence="1">
    <location>
        <begin position="521"/>
        <end position="548"/>
    </location>
</feature>
<feature type="compositionally biased region" description="Pro residues" evidence="2">
    <location>
        <begin position="484"/>
        <end position="513"/>
    </location>
</feature>
<sequence>MAKRTTNRFVDEVLTRRESFQEISERTAASMRRELLRIRRESTRILRRNLGPFVDPEGNLTSTGAARLAAQRTVDDVNDVLRRGLTGAESKLGDARLRGFRRAAADAEFSIDAGAGQKLTLGSSTSQIFEEAARQAASRPVLGIPANRQLRGVLRATAQKNREIITGAVLNGEAIGDTAEKLKQAGDLNNAAAVRIARNNMNAVANDAHRAVYEANSDIFSGYKWDATFDNRTTAICARLHGTIWPLGSAPPGPPAHQNCRSVLVGVFKDPEIEEFAQAGERRVRKYNKTGEETGKELISSNKRFDEWLRTQPSIVQNDIAGSPLKGKLFRQGKIDLRDIVGDDLLIRGDRQVVRRALAKSPADEALKSLADDLGVRPVTQAIVEQEDLRLARKAVHDLGDDAGMTSHRSSVDSITTSEERLLKNVESRVSKTKRRIQDLDDEIGVETNVDRRRKLLDKKRALETKQRANIAERNRLRRLRTLPPEPVPPQPIVPADEPPVVRPPTKPLPGEPLPLTGEDLEAAKRRLRSVESTLSRNRKKIRGLEAQLNNQRTPTGQIARVKRGLQDLNGKQGLLIEERDALKVRIRAKASPVTTASKRRRIGQLKETSDPVGKKARGTDPAKLDKAELDDIAKKQKLVDEAEAEVRKARRQQTLFKSETRRLKDELFQLVRAPAKFERLNKELSVARSGLRRAQIEVVDAQRRVRAAQRPLTKAWRGRRTRLAPDLRKPTPLGTTGEGLDAALKLAREEMKTLGLTKERLASEGADSFLDALRAANRRTKLNNDQLTIVSKMRRGMRLAVKSPSKATLERWSKTMRELLESIDEGLTRDALLQQIDWNALGKVRAGANRFGNSITMGSADENWKVLHEFAHHIEYRNSRVSGRVQTWLRRRTRGETPTPLWRGSNEVSRKDRFWHDYTGRVYDDGRMAEGFTQGFEALFDSVEWQEILKKDFEHVELIWSLLRGY</sequence>
<gene>
    <name evidence="4" type="ORF">LCGC14_0401450</name>
</gene>
<evidence type="ECO:0000256" key="2">
    <source>
        <dbReference type="SAM" id="MobiDB-lite"/>
    </source>
</evidence>
<evidence type="ECO:0000256" key="1">
    <source>
        <dbReference type="SAM" id="Coils"/>
    </source>
</evidence>
<protein>
    <recommendedName>
        <fullName evidence="3">Phage head morphogenesis domain-containing protein</fullName>
    </recommendedName>
</protein>
<proteinExistence type="predicted"/>
<comment type="caution">
    <text evidence="4">The sequence shown here is derived from an EMBL/GenBank/DDBJ whole genome shotgun (WGS) entry which is preliminary data.</text>
</comment>
<organism evidence="4">
    <name type="scientific">marine sediment metagenome</name>
    <dbReference type="NCBI Taxonomy" id="412755"/>
    <lineage>
        <taxon>unclassified sequences</taxon>
        <taxon>metagenomes</taxon>
        <taxon>ecological metagenomes</taxon>
    </lineage>
</organism>
<name>A0A0F9TES5_9ZZZZ</name>
<reference evidence="4" key="1">
    <citation type="journal article" date="2015" name="Nature">
        <title>Complex archaea that bridge the gap between prokaryotes and eukaryotes.</title>
        <authorList>
            <person name="Spang A."/>
            <person name="Saw J.H."/>
            <person name="Jorgensen S.L."/>
            <person name="Zaremba-Niedzwiedzka K."/>
            <person name="Martijn J."/>
            <person name="Lind A.E."/>
            <person name="van Eijk R."/>
            <person name="Schleper C."/>
            <person name="Guy L."/>
            <person name="Ettema T.J."/>
        </authorList>
    </citation>
    <scope>NUCLEOTIDE SEQUENCE</scope>
</reference>
<dbReference type="AlphaFoldDB" id="A0A0F9TES5"/>
<dbReference type="InterPro" id="IPR006528">
    <property type="entry name" value="Phage_head_morphogenesis_dom"/>
</dbReference>
<evidence type="ECO:0000259" key="3">
    <source>
        <dbReference type="Pfam" id="PF04233"/>
    </source>
</evidence>
<dbReference type="EMBL" id="LAZR01000345">
    <property type="protein sequence ID" value="KKN73332.1"/>
    <property type="molecule type" value="Genomic_DNA"/>
</dbReference>
<feature type="compositionally biased region" description="Basic and acidic residues" evidence="2">
    <location>
        <begin position="608"/>
        <end position="623"/>
    </location>
</feature>
<feature type="region of interest" description="Disordered" evidence="2">
    <location>
        <begin position="596"/>
        <end position="623"/>
    </location>
</feature>
<accession>A0A0F9TES5</accession>
<feature type="region of interest" description="Disordered" evidence="2">
    <location>
        <begin position="482"/>
        <end position="517"/>
    </location>
</feature>
<evidence type="ECO:0000313" key="4">
    <source>
        <dbReference type="EMBL" id="KKN73332.1"/>
    </source>
</evidence>
<keyword evidence="1" id="KW-0175">Coiled coil</keyword>
<dbReference type="Pfam" id="PF04233">
    <property type="entry name" value="Phage_Mu_F"/>
    <property type="match status" value="1"/>
</dbReference>